<dbReference type="Proteomes" id="UP000265703">
    <property type="component" value="Unassembled WGS sequence"/>
</dbReference>
<dbReference type="EMBL" id="QKYT01000052">
    <property type="protein sequence ID" value="RIA96035.1"/>
    <property type="molecule type" value="Genomic_DNA"/>
</dbReference>
<accession>A0A397THR0</accession>
<evidence type="ECO:0000313" key="1">
    <source>
        <dbReference type="EMBL" id="RIA96035.1"/>
    </source>
</evidence>
<reference evidence="1 2" key="1">
    <citation type="submission" date="2018-06" db="EMBL/GenBank/DDBJ databases">
        <title>Comparative genomics reveals the genomic features of Rhizophagus irregularis, R. cerebriforme, R. diaphanum and Gigaspora rosea, and their symbiotic lifestyle signature.</title>
        <authorList>
            <person name="Morin E."/>
            <person name="San Clemente H."/>
            <person name="Chen E.C.H."/>
            <person name="De La Providencia I."/>
            <person name="Hainaut M."/>
            <person name="Kuo A."/>
            <person name="Kohler A."/>
            <person name="Murat C."/>
            <person name="Tang N."/>
            <person name="Roy S."/>
            <person name="Loubradou J."/>
            <person name="Henrissat B."/>
            <person name="Grigoriev I.V."/>
            <person name="Corradi N."/>
            <person name="Roux C."/>
            <person name="Martin F.M."/>
        </authorList>
    </citation>
    <scope>NUCLEOTIDE SEQUENCE [LARGE SCALE GENOMIC DNA]</scope>
    <source>
        <strain evidence="1 2">DAOM 227022</strain>
    </source>
</reference>
<comment type="caution">
    <text evidence="1">The sequence shown here is derived from an EMBL/GenBank/DDBJ whole genome shotgun (WGS) entry which is preliminary data.</text>
</comment>
<protein>
    <submittedName>
        <fullName evidence="1">Uncharacterized protein</fullName>
    </submittedName>
</protein>
<evidence type="ECO:0000313" key="2">
    <source>
        <dbReference type="Proteomes" id="UP000265703"/>
    </source>
</evidence>
<name>A0A397THR0_9GLOM</name>
<sequence length="141" mass="15952">MSYIERTEQHINNILMSHSDESSIDKHPIPSPHNFISLEVIQLLQDDDKPTLMQDIVKINLLNLFSSSIDRNNTISFTVNDKSVPPGDSIFTEDKLGFFPSSFLESPSNLSIIILLIDVSKEIMNITFNKIVNESVDMITD</sequence>
<proteinExistence type="predicted"/>
<keyword evidence="2" id="KW-1185">Reference proteome</keyword>
<gene>
    <name evidence="1" type="ORF">C1645_816018</name>
</gene>
<dbReference type="AlphaFoldDB" id="A0A397THR0"/>
<organism evidence="1 2">
    <name type="scientific">Glomus cerebriforme</name>
    <dbReference type="NCBI Taxonomy" id="658196"/>
    <lineage>
        <taxon>Eukaryota</taxon>
        <taxon>Fungi</taxon>
        <taxon>Fungi incertae sedis</taxon>
        <taxon>Mucoromycota</taxon>
        <taxon>Glomeromycotina</taxon>
        <taxon>Glomeromycetes</taxon>
        <taxon>Glomerales</taxon>
        <taxon>Glomeraceae</taxon>
        <taxon>Glomus</taxon>
    </lineage>
</organism>